<dbReference type="GO" id="GO:0016020">
    <property type="term" value="C:membrane"/>
    <property type="evidence" value="ECO:0007669"/>
    <property type="project" value="UniProtKB-SubCell"/>
</dbReference>
<dbReference type="PANTHER" id="PTHR36926:SF1">
    <property type="entry name" value="COLICIN V PRODUCTION PROTEIN"/>
    <property type="match status" value="1"/>
</dbReference>
<keyword evidence="3 5" id="KW-1133">Transmembrane helix</keyword>
<evidence type="ECO:0000256" key="4">
    <source>
        <dbReference type="ARBA" id="ARBA00023136"/>
    </source>
</evidence>
<keyword evidence="7" id="KW-1185">Reference proteome</keyword>
<protein>
    <submittedName>
        <fullName evidence="6">Membrane protein required for colicin V production</fullName>
    </submittedName>
</protein>
<dbReference type="EMBL" id="FMTS01000001">
    <property type="protein sequence ID" value="SCW30582.1"/>
    <property type="molecule type" value="Genomic_DNA"/>
</dbReference>
<dbReference type="InterPro" id="IPR052719">
    <property type="entry name" value="CvpA-like"/>
</dbReference>
<evidence type="ECO:0000313" key="6">
    <source>
        <dbReference type="EMBL" id="SCW30582.1"/>
    </source>
</evidence>
<evidence type="ECO:0000256" key="3">
    <source>
        <dbReference type="ARBA" id="ARBA00022989"/>
    </source>
</evidence>
<keyword evidence="2 5" id="KW-0812">Transmembrane</keyword>
<evidence type="ECO:0000256" key="1">
    <source>
        <dbReference type="ARBA" id="ARBA00004141"/>
    </source>
</evidence>
<dbReference type="GO" id="GO:0009403">
    <property type="term" value="P:toxin biosynthetic process"/>
    <property type="evidence" value="ECO:0007669"/>
    <property type="project" value="InterPro"/>
</dbReference>
<dbReference type="Proteomes" id="UP000199150">
    <property type="component" value="Unassembled WGS sequence"/>
</dbReference>
<name>A0A1G4PE50_9CAUL</name>
<evidence type="ECO:0000256" key="2">
    <source>
        <dbReference type="ARBA" id="ARBA00022692"/>
    </source>
</evidence>
<feature type="transmembrane region" description="Helical" evidence="5">
    <location>
        <begin position="97"/>
        <end position="118"/>
    </location>
</feature>
<dbReference type="RefSeq" id="WP_090645895.1">
    <property type="nucleotide sequence ID" value="NZ_CBCRYE010000001.1"/>
</dbReference>
<reference evidence="7" key="1">
    <citation type="submission" date="2016-10" db="EMBL/GenBank/DDBJ databases">
        <authorList>
            <person name="Varghese N."/>
            <person name="Submissions S."/>
        </authorList>
    </citation>
    <scope>NUCLEOTIDE SEQUENCE [LARGE SCALE GENOMIC DNA]</scope>
    <source>
        <strain evidence="7">CGMCC 1.3431</strain>
    </source>
</reference>
<evidence type="ECO:0000256" key="5">
    <source>
        <dbReference type="SAM" id="Phobius"/>
    </source>
</evidence>
<comment type="subcellular location">
    <subcellularLocation>
        <location evidence="1">Membrane</location>
        <topology evidence="1">Multi-pass membrane protein</topology>
    </subcellularLocation>
</comment>
<dbReference type="STRING" id="260084.SAMN02927928_0298"/>
<feature type="transmembrane region" description="Helical" evidence="5">
    <location>
        <begin position="6"/>
        <end position="21"/>
    </location>
</feature>
<dbReference type="AlphaFoldDB" id="A0A1G4PE50"/>
<organism evidence="6 7">
    <name type="scientific">Asticcacaulis taihuensis</name>
    <dbReference type="NCBI Taxonomy" id="260084"/>
    <lineage>
        <taxon>Bacteria</taxon>
        <taxon>Pseudomonadati</taxon>
        <taxon>Pseudomonadota</taxon>
        <taxon>Alphaproteobacteria</taxon>
        <taxon>Caulobacterales</taxon>
        <taxon>Caulobacteraceae</taxon>
        <taxon>Asticcacaulis</taxon>
    </lineage>
</organism>
<dbReference type="OrthoDB" id="7185709at2"/>
<dbReference type="PANTHER" id="PTHR36926">
    <property type="entry name" value="COLICIN V PRODUCTION PROTEIN"/>
    <property type="match status" value="1"/>
</dbReference>
<dbReference type="Pfam" id="PF02674">
    <property type="entry name" value="Colicin_V"/>
    <property type="match status" value="1"/>
</dbReference>
<proteinExistence type="predicted"/>
<dbReference type="InterPro" id="IPR003825">
    <property type="entry name" value="Colicin-V_CvpA"/>
</dbReference>
<accession>A0A1G4PE50</accession>
<feature type="transmembrane region" description="Helical" evidence="5">
    <location>
        <begin position="28"/>
        <end position="48"/>
    </location>
</feature>
<feature type="transmembrane region" description="Helical" evidence="5">
    <location>
        <begin position="60"/>
        <end position="77"/>
    </location>
</feature>
<evidence type="ECO:0000313" key="7">
    <source>
        <dbReference type="Proteomes" id="UP000199150"/>
    </source>
</evidence>
<keyword evidence="4 5" id="KW-0472">Membrane</keyword>
<gene>
    <name evidence="6" type="ORF">SAMN02927928_0298</name>
</gene>
<sequence>MQAYDLIFLAILAISCVAGFVRGGTKELVNLISFFLALFVSVIAKPFIANNFHLDTITGYIAAFVIFLLIYFGIRYLGHALSEKIQKQKALNTFDRVLGIGIGIFRTLVVLGVFHLIFSAVTPIDRQPHWFRAAKVYPLSVKCAKIIQAFIPASTGVANKVVEDNQ</sequence>